<sequence>MPSQTALDLLGSGKYLLVTTYRKDGRTVPTPVWAVRDGDALGIWTVADSGKVKRIRNRGDVLLAPCDVRGNRKGDDVPGVAEILPAEETGRYRDLLKKKYGLVGRLTLLGSRLRRGDTGTVAIRITLRQEPV</sequence>
<dbReference type="RefSeq" id="WP_380549887.1">
    <property type="nucleotide sequence ID" value="NZ_JBHEZY010000002.1"/>
</dbReference>
<comment type="caution">
    <text evidence="2">The sequence shown here is derived from an EMBL/GenBank/DDBJ whole genome shotgun (WGS) entry which is preliminary data.</text>
</comment>
<dbReference type="PANTHER" id="PTHR35176">
    <property type="entry name" value="HEME OXYGENASE HI_0854-RELATED"/>
    <property type="match status" value="1"/>
</dbReference>
<reference evidence="2 3" key="1">
    <citation type="submission" date="2024-09" db="EMBL/GenBank/DDBJ databases">
        <authorList>
            <person name="Lee S.D."/>
        </authorList>
    </citation>
    <scope>NUCLEOTIDE SEQUENCE [LARGE SCALE GENOMIC DNA]</scope>
    <source>
        <strain evidence="2 3">N1-3</strain>
    </source>
</reference>
<accession>A0ABV6WWG1</accession>
<evidence type="ECO:0000313" key="2">
    <source>
        <dbReference type="EMBL" id="MFC1430373.1"/>
    </source>
</evidence>
<dbReference type="PANTHER" id="PTHR35176:SF11">
    <property type="entry name" value="PYRIDOXAMINE 5'-PHOSPHATE OXIDASE FAMILY PROTEIN"/>
    <property type="match status" value="1"/>
</dbReference>
<organism evidence="2 3">
    <name type="scientific">Streptacidiphilus alkalitolerans</name>
    <dbReference type="NCBI Taxonomy" id="3342712"/>
    <lineage>
        <taxon>Bacteria</taxon>
        <taxon>Bacillati</taxon>
        <taxon>Actinomycetota</taxon>
        <taxon>Actinomycetes</taxon>
        <taxon>Kitasatosporales</taxon>
        <taxon>Streptomycetaceae</taxon>
        <taxon>Streptacidiphilus</taxon>
    </lineage>
</organism>
<dbReference type="EMBL" id="JBHEZY010000002">
    <property type="protein sequence ID" value="MFC1430373.1"/>
    <property type="molecule type" value="Genomic_DNA"/>
</dbReference>
<keyword evidence="1" id="KW-0560">Oxidoreductase</keyword>
<proteinExistence type="predicted"/>
<evidence type="ECO:0000256" key="1">
    <source>
        <dbReference type="ARBA" id="ARBA00023002"/>
    </source>
</evidence>
<dbReference type="InterPro" id="IPR019965">
    <property type="entry name" value="PPOX_F420-dep_Rv2061_put"/>
</dbReference>
<dbReference type="NCBIfam" id="TIGR03666">
    <property type="entry name" value="Rv2061_F420"/>
    <property type="match status" value="1"/>
</dbReference>
<evidence type="ECO:0000313" key="3">
    <source>
        <dbReference type="Proteomes" id="UP001592530"/>
    </source>
</evidence>
<dbReference type="InterPro" id="IPR012349">
    <property type="entry name" value="Split_barrel_FMN-bd"/>
</dbReference>
<dbReference type="SUPFAM" id="SSF50475">
    <property type="entry name" value="FMN-binding split barrel"/>
    <property type="match status" value="1"/>
</dbReference>
<gene>
    <name evidence="2" type="ORF">ACEZDB_06805</name>
</gene>
<protein>
    <submittedName>
        <fullName evidence="2">PPOX class F420-dependent oxidoreductase</fullName>
    </submittedName>
</protein>
<dbReference type="Gene3D" id="2.30.110.10">
    <property type="entry name" value="Electron Transport, Fmn-binding Protein, Chain A"/>
    <property type="match status" value="1"/>
</dbReference>
<dbReference type="Proteomes" id="UP001592530">
    <property type="component" value="Unassembled WGS sequence"/>
</dbReference>
<dbReference type="InterPro" id="IPR052019">
    <property type="entry name" value="F420H2_bilvrd_red/Heme_oxyg"/>
</dbReference>
<name>A0ABV6WWG1_9ACTN</name>